<keyword evidence="2" id="KW-1185">Reference proteome</keyword>
<feature type="non-terminal residue" evidence="1">
    <location>
        <position position="48"/>
    </location>
</feature>
<protein>
    <submittedName>
        <fullName evidence="1">Uncharacterized protein</fullName>
    </submittedName>
</protein>
<name>A0A3M7QKD7_BRAPC</name>
<sequence>MCGFCNWILLRISINFPCNIEINGIMVEVVDKFKLLGVTIDNKLTILQ</sequence>
<dbReference type="Proteomes" id="UP000276133">
    <property type="component" value="Unassembled WGS sequence"/>
</dbReference>
<comment type="caution">
    <text evidence="1">The sequence shown here is derived from an EMBL/GenBank/DDBJ whole genome shotgun (WGS) entry which is preliminary data.</text>
</comment>
<organism evidence="1 2">
    <name type="scientific">Brachionus plicatilis</name>
    <name type="common">Marine rotifer</name>
    <name type="synonym">Brachionus muelleri</name>
    <dbReference type="NCBI Taxonomy" id="10195"/>
    <lineage>
        <taxon>Eukaryota</taxon>
        <taxon>Metazoa</taxon>
        <taxon>Spiralia</taxon>
        <taxon>Gnathifera</taxon>
        <taxon>Rotifera</taxon>
        <taxon>Eurotatoria</taxon>
        <taxon>Monogononta</taxon>
        <taxon>Pseudotrocha</taxon>
        <taxon>Ploima</taxon>
        <taxon>Brachionidae</taxon>
        <taxon>Brachionus</taxon>
    </lineage>
</organism>
<dbReference type="EMBL" id="REGN01005814">
    <property type="protein sequence ID" value="RNA11916.1"/>
    <property type="molecule type" value="Genomic_DNA"/>
</dbReference>
<reference evidence="1 2" key="1">
    <citation type="journal article" date="2018" name="Sci. Rep.">
        <title>Genomic signatures of local adaptation to the degree of environmental predictability in rotifers.</title>
        <authorList>
            <person name="Franch-Gras L."/>
            <person name="Hahn C."/>
            <person name="Garcia-Roger E.M."/>
            <person name="Carmona M.J."/>
            <person name="Serra M."/>
            <person name="Gomez A."/>
        </authorList>
    </citation>
    <scope>NUCLEOTIDE SEQUENCE [LARGE SCALE GENOMIC DNA]</scope>
    <source>
        <strain evidence="1">HYR1</strain>
    </source>
</reference>
<dbReference type="AlphaFoldDB" id="A0A3M7QKD7"/>
<evidence type="ECO:0000313" key="1">
    <source>
        <dbReference type="EMBL" id="RNA11916.1"/>
    </source>
</evidence>
<proteinExistence type="predicted"/>
<evidence type="ECO:0000313" key="2">
    <source>
        <dbReference type="Proteomes" id="UP000276133"/>
    </source>
</evidence>
<dbReference type="OrthoDB" id="411823at2759"/>
<gene>
    <name evidence="1" type="ORF">BpHYR1_009923</name>
</gene>
<accession>A0A3M7QKD7</accession>